<evidence type="ECO:0000313" key="1">
    <source>
        <dbReference type="EMBL" id="KAI9915698.1"/>
    </source>
</evidence>
<evidence type="ECO:0000313" key="2">
    <source>
        <dbReference type="Proteomes" id="UP001163321"/>
    </source>
</evidence>
<dbReference type="Proteomes" id="UP001163321">
    <property type="component" value="Chromosome 3"/>
</dbReference>
<sequence length="666" mass="75942">MDSKKTLLSTLSPELRALIETSLGDKLPASAASNCCTPFRQSTNLQLSINKVFQEKEIVWNARSQFSPSELFTLKHAESPGFVVKDNFLGAQNALAVRDALLKLAESETFHEAKIGSGENARNDQAVRGDKIFWIQAPSDLNDNYTKTSAAISYLRKRVESLVYELKNVSPELDVRNVVSTQLAIFPGNGARFVRHLDTYSNVLKDEASVISSDGLVRLVTCVYYLNDRWEPEHGGHLRVHLKRSKLLPACHWDVAPRLDTLVVFRSLDVEHEVLPTYRERKALTIWYYGKPLKDLSNQTEYSKSGMTSVRSPLYSRIENSTNDASIFVAIPSYRDLECRHTVDDLLAQATFPDRVFVGICLQTDDDDNTLSYLQIRYSSSRVRVHSMNYREAAGPCVARAHAQKLWQGEKFYLQIDSHMRFRPGWDCFLINELQQCSSAKPILTTYPLGYMLPYKIPAECRPTLLCASSFDEHGMLRQTSKILAKTLTEWVDRCVYQTHNLLTLRGSNWCSLQATSVAVLGCRVIEEVPYDEELRFLFFGEESSMAARLWTSGWDFFTPSKSVIYHLWTRTHRPVFQELETEETKRCRTASIQFVKQLLGINQLNENDISAEKRTLGRERSFDSYQKHIGVDFAANAIDWRTEWGNLDPILFDLKANAGKPLRPV</sequence>
<name>A0ACC0WA46_9STRA</name>
<proteinExistence type="predicted"/>
<protein>
    <submittedName>
        <fullName evidence="1">Uncharacterized protein</fullName>
    </submittedName>
</protein>
<gene>
    <name evidence="1" type="ORF">PsorP6_008044</name>
</gene>
<accession>A0ACC0WA46</accession>
<dbReference type="EMBL" id="CM047582">
    <property type="protein sequence ID" value="KAI9915698.1"/>
    <property type="molecule type" value="Genomic_DNA"/>
</dbReference>
<organism evidence="1 2">
    <name type="scientific">Peronosclerospora sorghi</name>
    <dbReference type="NCBI Taxonomy" id="230839"/>
    <lineage>
        <taxon>Eukaryota</taxon>
        <taxon>Sar</taxon>
        <taxon>Stramenopiles</taxon>
        <taxon>Oomycota</taxon>
        <taxon>Peronosporomycetes</taxon>
        <taxon>Peronosporales</taxon>
        <taxon>Peronosporaceae</taxon>
        <taxon>Peronosclerospora</taxon>
    </lineage>
</organism>
<comment type="caution">
    <text evidence="1">The sequence shown here is derived from an EMBL/GenBank/DDBJ whole genome shotgun (WGS) entry which is preliminary data.</text>
</comment>
<keyword evidence="2" id="KW-1185">Reference proteome</keyword>
<reference evidence="1 2" key="1">
    <citation type="journal article" date="2022" name="bioRxiv">
        <title>The genome of the oomycete Peronosclerospora sorghi, a cosmopolitan pathogen of maize and sorghum, is inflated with dispersed pseudogenes.</title>
        <authorList>
            <person name="Fletcher K."/>
            <person name="Martin F."/>
            <person name="Isakeit T."/>
            <person name="Cavanaugh K."/>
            <person name="Magill C."/>
            <person name="Michelmore R."/>
        </authorList>
    </citation>
    <scope>NUCLEOTIDE SEQUENCE [LARGE SCALE GENOMIC DNA]</scope>
    <source>
        <strain evidence="1">P6</strain>
    </source>
</reference>